<comment type="caution">
    <text evidence="1">The sequence shown here is derived from an EMBL/GenBank/DDBJ whole genome shotgun (WGS) entry which is preliminary data.</text>
</comment>
<dbReference type="AlphaFoldDB" id="A0AAV4IPW3"/>
<reference evidence="1 2" key="1">
    <citation type="journal article" date="2021" name="Elife">
        <title>Chloroplast acquisition without the gene transfer in kleptoplastic sea slugs, Plakobranchus ocellatus.</title>
        <authorList>
            <person name="Maeda T."/>
            <person name="Takahashi S."/>
            <person name="Yoshida T."/>
            <person name="Shimamura S."/>
            <person name="Takaki Y."/>
            <person name="Nagai Y."/>
            <person name="Toyoda A."/>
            <person name="Suzuki Y."/>
            <person name="Arimoto A."/>
            <person name="Ishii H."/>
            <person name="Satoh N."/>
            <person name="Nishiyama T."/>
            <person name="Hasebe M."/>
            <person name="Maruyama T."/>
            <person name="Minagawa J."/>
            <person name="Obokata J."/>
            <person name="Shigenobu S."/>
        </authorList>
    </citation>
    <scope>NUCLEOTIDE SEQUENCE [LARGE SCALE GENOMIC DNA]</scope>
</reference>
<protein>
    <submittedName>
        <fullName evidence="1">Uncharacterized protein</fullName>
    </submittedName>
</protein>
<organism evidence="1 2">
    <name type="scientific">Elysia marginata</name>
    <dbReference type="NCBI Taxonomy" id="1093978"/>
    <lineage>
        <taxon>Eukaryota</taxon>
        <taxon>Metazoa</taxon>
        <taxon>Spiralia</taxon>
        <taxon>Lophotrochozoa</taxon>
        <taxon>Mollusca</taxon>
        <taxon>Gastropoda</taxon>
        <taxon>Heterobranchia</taxon>
        <taxon>Euthyneura</taxon>
        <taxon>Panpulmonata</taxon>
        <taxon>Sacoglossa</taxon>
        <taxon>Placobranchoidea</taxon>
        <taxon>Plakobranchidae</taxon>
        <taxon>Elysia</taxon>
    </lineage>
</organism>
<accession>A0AAV4IPW3</accession>
<gene>
    <name evidence="1" type="ORF">ElyMa_006671800</name>
</gene>
<dbReference type="EMBL" id="BMAT01013375">
    <property type="protein sequence ID" value="GFS11438.1"/>
    <property type="molecule type" value="Genomic_DNA"/>
</dbReference>
<evidence type="ECO:0000313" key="2">
    <source>
        <dbReference type="Proteomes" id="UP000762676"/>
    </source>
</evidence>
<name>A0AAV4IPW3_9GAST</name>
<proteinExistence type="predicted"/>
<keyword evidence="2" id="KW-1185">Reference proteome</keyword>
<evidence type="ECO:0000313" key="1">
    <source>
        <dbReference type="EMBL" id="GFS11438.1"/>
    </source>
</evidence>
<sequence length="98" mass="10475">MTSCALKQSRESIRPSSVQIPGDATSTVFLSTPSPGLPQIPGDATSTIFLSTPSPGSPQIPGDATSTFFWIRNSDLKLSWFHITDVLRHGMIGSETVI</sequence>
<dbReference type="Proteomes" id="UP000762676">
    <property type="component" value="Unassembled WGS sequence"/>
</dbReference>